<feature type="chain" id="PRO_5005572805" description="Calcium channel flower" evidence="21">
    <location>
        <begin position="17"/>
        <end position="87"/>
    </location>
</feature>
<keyword evidence="23" id="KW-1185">Reference proteome</keyword>
<evidence type="ECO:0000256" key="15">
    <source>
        <dbReference type="ARBA" id="ARBA00023273"/>
    </source>
</evidence>
<keyword evidence="15" id="KW-0966">Cell projection</keyword>
<name>A0A0L7KV11_OPEBR</name>
<dbReference type="AlphaFoldDB" id="A0A0L7KV11"/>
<dbReference type="EMBL" id="JTDY01005581">
    <property type="protein sequence ID" value="KOB66864.1"/>
    <property type="molecule type" value="Genomic_DNA"/>
</dbReference>
<evidence type="ECO:0000256" key="6">
    <source>
        <dbReference type="ARBA" id="ARBA00022568"/>
    </source>
</evidence>
<dbReference type="PANTHER" id="PTHR13314:SF2">
    <property type="entry name" value="CALCIUM CHANNEL FLOWER HOMOLOG"/>
    <property type="match status" value="1"/>
</dbReference>
<evidence type="ECO:0000256" key="20">
    <source>
        <dbReference type="SAM" id="MobiDB-lite"/>
    </source>
</evidence>
<keyword evidence="13" id="KW-0406">Ion transport</keyword>
<reference evidence="22 23" key="1">
    <citation type="journal article" date="2015" name="Genome Biol. Evol.">
        <title>The genome of winter moth (Operophtera brumata) provides a genomic perspective on sexual dimorphism and phenology.</title>
        <authorList>
            <person name="Derks M.F."/>
            <person name="Smit S."/>
            <person name="Salis L."/>
            <person name="Schijlen E."/>
            <person name="Bossers A."/>
            <person name="Mateman C."/>
            <person name="Pijl A.S."/>
            <person name="de Ridder D."/>
            <person name="Groenen M.A."/>
            <person name="Visser M.E."/>
            <person name="Megens H.J."/>
        </authorList>
    </citation>
    <scope>NUCLEOTIDE SEQUENCE [LARGE SCALE GENOMIC DNA]</scope>
    <source>
        <strain evidence="22">WM2013NL</strain>
        <tissue evidence="22">Head and thorax</tissue>
    </source>
</reference>
<comment type="subunit">
    <text evidence="19">Homomultimer. Associates with the dally/ magu complex.</text>
</comment>
<evidence type="ECO:0000313" key="23">
    <source>
        <dbReference type="Proteomes" id="UP000037510"/>
    </source>
</evidence>
<evidence type="ECO:0000256" key="21">
    <source>
        <dbReference type="SAM" id="SignalP"/>
    </source>
</evidence>
<keyword evidence="5" id="KW-0813">Transport</keyword>
<evidence type="ECO:0000256" key="3">
    <source>
        <dbReference type="ARBA" id="ARBA00010023"/>
    </source>
</evidence>
<keyword evidence="16" id="KW-0407">Ion channel</keyword>
<keyword evidence="6" id="KW-0109">Calcium transport</keyword>
<protein>
    <recommendedName>
        <fullName evidence="4">Calcium channel flower</fullName>
    </recommendedName>
</protein>
<evidence type="ECO:0000256" key="10">
    <source>
        <dbReference type="ARBA" id="ARBA00022753"/>
    </source>
</evidence>
<evidence type="ECO:0000313" key="22">
    <source>
        <dbReference type="EMBL" id="KOB66864.1"/>
    </source>
</evidence>
<keyword evidence="10" id="KW-0967">Endosome</keyword>
<evidence type="ECO:0000256" key="19">
    <source>
        <dbReference type="ARBA" id="ARBA00046506"/>
    </source>
</evidence>
<dbReference type="GO" id="GO:0006897">
    <property type="term" value="P:endocytosis"/>
    <property type="evidence" value="ECO:0007669"/>
    <property type="project" value="UniProtKB-KW"/>
</dbReference>
<dbReference type="GO" id="GO:0030672">
    <property type="term" value="C:synaptic vesicle membrane"/>
    <property type="evidence" value="ECO:0007669"/>
    <property type="project" value="UniProtKB-SubCell"/>
</dbReference>
<dbReference type="Pfam" id="PF10233">
    <property type="entry name" value="Cg6151-P"/>
    <property type="match status" value="1"/>
</dbReference>
<evidence type="ECO:0000256" key="14">
    <source>
        <dbReference type="ARBA" id="ARBA00023136"/>
    </source>
</evidence>
<accession>A0A0L7KV11</accession>
<feature type="compositionally biased region" description="Polar residues" evidence="20">
    <location>
        <begin position="71"/>
        <end position="87"/>
    </location>
</feature>
<dbReference type="Proteomes" id="UP000037510">
    <property type="component" value="Unassembled WGS sequence"/>
</dbReference>
<evidence type="ECO:0000256" key="11">
    <source>
        <dbReference type="ARBA" id="ARBA00022837"/>
    </source>
</evidence>
<keyword evidence="21" id="KW-0732">Signal</keyword>
<gene>
    <name evidence="22" type="ORF">OBRU01_20508</name>
</gene>
<evidence type="ECO:0000256" key="18">
    <source>
        <dbReference type="ARBA" id="ARBA00034111"/>
    </source>
</evidence>
<comment type="caution">
    <text evidence="22">The sequence shown here is derived from an EMBL/GenBank/DDBJ whole genome shotgun (WGS) entry which is preliminary data.</text>
</comment>
<keyword evidence="14" id="KW-0472">Membrane</keyword>
<evidence type="ECO:0000256" key="2">
    <source>
        <dbReference type="ARBA" id="ARBA00004644"/>
    </source>
</evidence>
<feature type="region of interest" description="Disordered" evidence="20">
    <location>
        <begin position="64"/>
        <end position="87"/>
    </location>
</feature>
<keyword evidence="17" id="KW-0968">Cytoplasmic vesicle</keyword>
<evidence type="ECO:0000256" key="4">
    <source>
        <dbReference type="ARBA" id="ARBA00016120"/>
    </source>
</evidence>
<keyword evidence="7" id="KW-0254">Endocytosis</keyword>
<dbReference type="GO" id="GO:0005262">
    <property type="term" value="F:calcium channel activity"/>
    <property type="evidence" value="ECO:0007669"/>
    <property type="project" value="UniProtKB-KW"/>
</dbReference>
<evidence type="ECO:0000256" key="12">
    <source>
        <dbReference type="ARBA" id="ARBA00022989"/>
    </source>
</evidence>
<dbReference type="InterPro" id="IPR019365">
    <property type="entry name" value="TVP18/Ca-channel_flower"/>
</dbReference>
<keyword evidence="12" id="KW-1133">Transmembrane helix</keyword>
<evidence type="ECO:0000256" key="17">
    <source>
        <dbReference type="ARBA" id="ARBA00023329"/>
    </source>
</evidence>
<keyword evidence="11" id="KW-0106">Calcium</keyword>
<comment type="similarity">
    <text evidence="3">Belongs to the calcium channel flower family.</text>
</comment>
<keyword evidence="9 22" id="KW-0812">Transmembrane</keyword>
<dbReference type="GO" id="GO:0042734">
    <property type="term" value="C:presynaptic membrane"/>
    <property type="evidence" value="ECO:0007669"/>
    <property type="project" value="UniProtKB-SubCell"/>
</dbReference>
<evidence type="ECO:0000256" key="1">
    <source>
        <dbReference type="ARBA" id="ARBA00004177"/>
    </source>
</evidence>
<evidence type="ECO:0000256" key="16">
    <source>
        <dbReference type="ARBA" id="ARBA00023303"/>
    </source>
</evidence>
<evidence type="ECO:0000256" key="5">
    <source>
        <dbReference type="ARBA" id="ARBA00022448"/>
    </source>
</evidence>
<organism evidence="22 23">
    <name type="scientific">Operophtera brumata</name>
    <name type="common">Winter moth</name>
    <name type="synonym">Phalaena brumata</name>
    <dbReference type="NCBI Taxonomy" id="104452"/>
    <lineage>
        <taxon>Eukaryota</taxon>
        <taxon>Metazoa</taxon>
        <taxon>Ecdysozoa</taxon>
        <taxon>Arthropoda</taxon>
        <taxon>Hexapoda</taxon>
        <taxon>Insecta</taxon>
        <taxon>Pterygota</taxon>
        <taxon>Neoptera</taxon>
        <taxon>Endopterygota</taxon>
        <taxon>Lepidoptera</taxon>
        <taxon>Glossata</taxon>
        <taxon>Ditrysia</taxon>
        <taxon>Geometroidea</taxon>
        <taxon>Geometridae</taxon>
        <taxon>Larentiinae</taxon>
        <taxon>Operophtera</taxon>
    </lineage>
</organism>
<proteinExistence type="inferred from homology"/>
<dbReference type="PANTHER" id="PTHR13314">
    <property type="entry name" value="CALCIUM CHANNEL FLOWER HOMOLOG"/>
    <property type="match status" value="1"/>
</dbReference>
<comment type="subcellular location">
    <subcellularLocation>
        <location evidence="2">Cytoplasmic vesicle</location>
        <location evidence="2">Secretory vesicle</location>
        <location evidence="2">Synaptic vesicle membrane</location>
        <topology evidence="2">Multi-pass membrane protein</topology>
    </subcellularLocation>
    <subcellularLocation>
        <location evidence="1">Endosome</location>
    </subcellularLocation>
    <subcellularLocation>
        <location evidence="18">Presynaptic cell membrane</location>
    </subcellularLocation>
</comment>
<sequence>MLAGFIVIVCEAPCCCFFIDYVQTLSDKVETRPYWNKAALYCGGSIDDMRTSAANLESGLGQPMSAPRANLVSNEQPVSFTGTPTRH</sequence>
<evidence type="ECO:0000256" key="8">
    <source>
        <dbReference type="ARBA" id="ARBA00022673"/>
    </source>
</evidence>
<dbReference type="GO" id="GO:0005768">
    <property type="term" value="C:endosome"/>
    <property type="evidence" value="ECO:0007669"/>
    <property type="project" value="UniProtKB-SubCell"/>
</dbReference>
<evidence type="ECO:0000256" key="9">
    <source>
        <dbReference type="ARBA" id="ARBA00022692"/>
    </source>
</evidence>
<feature type="signal peptide" evidence="21">
    <location>
        <begin position="1"/>
        <end position="16"/>
    </location>
</feature>
<evidence type="ECO:0000256" key="13">
    <source>
        <dbReference type="ARBA" id="ARBA00023065"/>
    </source>
</evidence>
<keyword evidence="8" id="KW-0107">Calcium channel</keyword>
<evidence type="ECO:0000256" key="7">
    <source>
        <dbReference type="ARBA" id="ARBA00022583"/>
    </source>
</evidence>
<feature type="non-terminal residue" evidence="22">
    <location>
        <position position="1"/>
    </location>
</feature>
<feature type="non-terminal residue" evidence="22">
    <location>
        <position position="87"/>
    </location>
</feature>